<dbReference type="GO" id="GO:0009986">
    <property type="term" value="C:cell surface"/>
    <property type="evidence" value="ECO:0007669"/>
    <property type="project" value="TreeGrafter"/>
</dbReference>
<dbReference type="GO" id="GO:0009277">
    <property type="term" value="C:fungal-type cell wall"/>
    <property type="evidence" value="ECO:0007669"/>
    <property type="project" value="TreeGrafter"/>
</dbReference>
<evidence type="ECO:0000256" key="8">
    <source>
        <dbReference type="ARBA" id="ARBA00022525"/>
    </source>
</evidence>
<keyword evidence="24" id="KW-1185">Reference proteome</keyword>
<feature type="chain" id="PRO_5017729748" description="Probable glucan endo-1,3-beta-glucosidase eglC" evidence="22">
    <location>
        <begin position="19"/>
        <end position="412"/>
    </location>
</feature>
<keyword evidence="7" id="KW-0134">Cell wall</keyword>
<dbReference type="Gene3D" id="3.20.20.80">
    <property type="entry name" value="Glycosidases"/>
    <property type="match status" value="1"/>
</dbReference>
<evidence type="ECO:0000256" key="22">
    <source>
        <dbReference type="SAM" id="SignalP"/>
    </source>
</evidence>
<keyword evidence="8" id="KW-0964">Secreted</keyword>
<comment type="subcellular location">
    <subcellularLocation>
        <location evidence="3">Cell membrane</location>
        <topology evidence="3">Lipid-anchor</topology>
        <topology evidence="3">GPI-anchor</topology>
    </subcellularLocation>
    <subcellularLocation>
        <location evidence="2">Secreted</location>
        <location evidence="2">Cell wall</location>
    </subcellularLocation>
</comment>
<evidence type="ECO:0000256" key="17">
    <source>
        <dbReference type="ARBA" id="ARBA00023326"/>
    </source>
</evidence>
<feature type="region of interest" description="Disordered" evidence="21">
    <location>
        <begin position="346"/>
        <end position="387"/>
    </location>
</feature>
<keyword evidence="9" id="KW-0336">GPI-anchor</keyword>
<comment type="function">
    <text evidence="18">Glucanases play a role in cell expansion during growth, in cell-cell fusion during mating, and in spore release during sporulation. This enzyme may be involved in beta-glucan degradation and also function biosynthetically as a transglycosylase.</text>
</comment>
<name>A0A3E2HI45_SCYLI</name>
<evidence type="ECO:0000256" key="5">
    <source>
        <dbReference type="ARBA" id="ARBA00012780"/>
    </source>
</evidence>
<gene>
    <name evidence="23" type="ORF">B7463_g3275</name>
</gene>
<evidence type="ECO:0000256" key="9">
    <source>
        <dbReference type="ARBA" id="ARBA00022622"/>
    </source>
</evidence>
<dbReference type="InterPro" id="IPR017853">
    <property type="entry name" value="GH"/>
</dbReference>
<dbReference type="STRING" id="5539.A0A3E2HI45"/>
<evidence type="ECO:0000256" key="2">
    <source>
        <dbReference type="ARBA" id="ARBA00004191"/>
    </source>
</evidence>
<dbReference type="OMA" id="WDDVGCP"/>
<dbReference type="EC" id="3.2.1.39" evidence="5"/>
<evidence type="ECO:0000256" key="10">
    <source>
        <dbReference type="ARBA" id="ARBA00022729"/>
    </source>
</evidence>
<sequence length="412" mass="42285">MRVPTLLSIAASLTSASAAVHQGFNFGNTFTDGSAKSQSDFQKEFHAAQTLAGTSGAFASARLYTMIQGGSASDPISAIPAAIAEKTTLLLGIWASGGQAGVTSEISALTAAIKQYGSAFTDLVVGLSVGSEDLYRVSPTGIENDSGVGANPSDLVNYISQVKKAIANTPLSNVPIGHVDTWNAWTNSSNNPVIDAIDWLGVDEYPFFQNTESNSIDDAYTLFWAAYNATSSVANGKEVWITETGWPVSGKAENLAIANVANAKTFYDQIGCASAFGKVNTWWYVLQDAAPTVPNPSFGVLGSTPNDNSLSTTPLFDMSCANVKLPSSLLPTASATKSISTVKSSTTTATATSDASSGSKSGNASGSSQSSQASSTPTTSSVPPTSTPNGASALIASSLYLASTVFVVAALL</sequence>
<keyword evidence="10 22" id="KW-0732">Signal</keyword>
<evidence type="ECO:0000256" key="12">
    <source>
        <dbReference type="ARBA" id="ARBA00023136"/>
    </source>
</evidence>
<evidence type="ECO:0000256" key="1">
    <source>
        <dbReference type="ARBA" id="ARBA00000382"/>
    </source>
</evidence>
<evidence type="ECO:0000256" key="11">
    <source>
        <dbReference type="ARBA" id="ARBA00022801"/>
    </source>
</evidence>
<dbReference type="OrthoDB" id="77201at2759"/>
<evidence type="ECO:0000256" key="15">
    <source>
        <dbReference type="ARBA" id="ARBA00023288"/>
    </source>
</evidence>
<evidence type="ECO:0000256" key="3">
    <source>
        <dbReference type="ARBA" id="ARBA00004609"/>
    </source>
</evidence>
<evidence type="ECO:0000256" key="20">
    <source>
        <dbReference type="ARBA" id="ARBA00032906"/>
    </source>
</evidence>
<keyword evidence="17" id="KW-0624">Polysaccharide degradation</keyword>
<dbReference type="GO" id="GO:0042973">
    <property type="term" value="F:glucan endo-1,3-beta-D-glucosidase activity"/>
    <property type="evidence" value="ECO:0007669"/>
    <property type="project" value="UniProtKB-EC"/>
</dbReference>
<dbReference type="EMBL" id="NCSJ02000042">
    <property type="protein sequence ID" value="RFU33047.1"/>
    <property type="molecule type" value="Genomic_DNA"/>
</dbReference>
<accession>A0A3E2HI45</accession>
<evidence type="ECO:0000256" key="6">
    <source>
        <dbReference type="ARBA" id="ARBA00019762"/>
    </source>
</evidence>
<dbReference type="GO" id="GO:0005886">
    <property type="term" value="C:plasma membrane"/>
    <property type="evidence" value="ECO:0007669"/>
    <property type="project" value="UniProtKB-SubCell"/>
</dbReference>
<dbReference type="PANTHER" id="PTHR16631">
    <property type="entry name" value="GLUCAN 1,3-BETA-GLUCOSIDASE"/>
    <property type="match status" value="1"/>
</dbReference>
<dbReference type="FunFam" id="3.20.20.80:FF:000233">
    <property type="entry name" value="Probable glucan endo-1,3-beta-glucosidase eglC"/>
    <property type="match status" value="1"/>
</dbReference>
<evidence type="ECO:0000256" key="7">
    <source>
        <dbReference type="ARBA" id="ARBA00022512"/>
    </source>
</evidence>
<evidence type="ECO:0000313" key="23">
    <source>
        <dbReference type="EMBL" id="RFU33047.1"/>
    </source>
</evidence>
<keyword evidence="15" id="KW-0449">Lipoprotein</keyword>
<evidence type="ECO:0000256" key="21">
    <source>
        <dbReference type="SAM" id="MobiDB-lite"/>
    </source>
</evidence>
<dbReference type="InterPro" id="IPR050732">
    <property type="entry name" value="Beta-glucan_modifiers"/>
</dbReference>
<feature type="non-terminal residue" evidence="23">
    <location>
        <position position="412"/>
    </location>
</feature>
<feature type="non-terminal residue" evidence="23">
    <location>
        <position position="1"/>
    </location>
</feature>
<evidence type="ECO:0000256" key="4">
    <source>
        <dbReference type="ARBA" id="ARBA00008773"/>
    </source>
</evidence>
<comment type="catalytic activity">
    <reaction evidence="1">
        <text>Hydrolysis of (1-&gt;3)-beta-D-glucosidic linkages in (1-&gt;3)-beta-D-glucans.</text>
        <dbReference type="EC" id="3.2.1.39"/>
    </reaction>
</comment>
<feature type="compositionally biased region" description="Low complexity" evidence="21">
    <location>
        <begin position="346"/>
        <end position="384"/>
    </location>
</feature>
<keyword evidence="16" id="KW-0961">Cell wall biogenesis/degradation</keyword>
<evidence type="ECO:0000256" key="19">
    <source>
        <dbReference type="ARBA" id="ARBA00032134"/>
    </source>
</evidence>
<dbReference type="GO" id="GO:0071555">
    <property type="term" value="P:cell wall organization"/>
    <property type="evidence" value="ECO:0007669"/>
    <property type="project" value="UniProtKB-KW"/>
</dbReference>
<feature type="signal peptide" evidence="22">
    <location>
        <begin position="1"/>
        <end position="18"/>
    </location>
</feature>
<dbReference type="GO" id="GO:0098552">
    <property type="term" value="C:side of membrane"/>
    <property type="evidence" value="ECO:0007669"/>
    <property type="project" value="UniProtKB-KW"/>
</dbReference>
<keyword evidence="12" id="KW-0472">Membrane</keyword>
<protein>
    <recommendedName>
        <fullName evidence="6">Probable glucan endo-1,3-beta-glucosidase eglC</fullName>
        <ecNumber evidence="5">3.2.1.39</ecNumber>
    </recommendedName>
    <alternativeName>
        <fullName evidence="19">Endo-1,3-beta-glucanase eglC</fullName>
    </alternativeName>
    <alternativeName>
        <fullName evidence="20">Laminarinase eglC</fullName>
    </alternativeName>
</protein>
<dbReference type="GO" id="GO:0000272">
    <property type="term" value="P:polysaccharide catabolic process"/>
    <property type="evidence" value="ECO:0007669"/>
    <property type="project" value="UniProtKB-KW"/>
</dbReference>
<evidence type="ECO:0000256" key="14">
    <source>
        <dbReference type="ARBA" id="ARBA00023277"/>
    </source>
</evidence>
<keyword evidence="11" id="KW-0378">Hydrolase</keyword>
<comment type="similarity">
    <text evidence="4">Belongs to the glycosyl hydrolase 17 family.</text>
</comment>
<reference evidence="23 24" key="1">
    <citation type="submission" date="2018-05" db="EMBL/GenBank/DDBJ databases">
        <title>Draft genome sequence of Scytalidium lignicola DSM 105466, a ubiquitous saprotrophic fungus.</title>
        <authorList>
            <person name="Buettner E."/>
            <person name="Gebauer A.M."/>
            <person name="Hofrichter M."/>
            <person name="Liers C."/>
            <person name="Kellner H."/>
        </authorList>
    </citation>
    <scope>NUCLEOTIDE SEQUENCE [LARGE SCALE GENOMIC DNA]</scope>
    <source>
        <strain evidence="23 24">DSM 105466</strain>
    </source>
</reference>
<keyword evidence="13" id="KW-0325">Glycoprotein</keyword>
<comment type="caution">
    <text evidence="23">The sequence shown here is derived from an EMBL/GenBank/DDBJ whole genome shotgun (WGS) entry which is preliminary data.</text>
</comment>
<dbReference type="PANTHER" id="PTHR16631:SF13">
    <property type="entry name" value="GLUCAN ENDO-1,3-BETA-GLUCOSIDASE EGLC-RELATED"/>
    <property type="match status" value="1"/>
</dbReference>
<organism evidence="23 24">
    <name type="scientific">Scytalidium lignicola</name>
    <name type="common">Hyphomycete</name>
    <dbReference type="NCBI Taxonomy" id="5539"/>
    <lineage>
        <taxon>Eukaryota</taxon>
        <taxon>Fungi</taxon>
        <taxon>Dikarya</taxon>
        <taxon>Ascomycota</taxon>
        <taxon>Pezizomycotina</taxon>
        <taxon>Leotiomycetes</taxon>
        <taxon>Leotiomycetes incertae sedis</taxon>
        <taxon>Scytalidium</taxon>
    </lineage>
</organism>
<keyword evidence="14" id="KW-0119">Carbohydrate metabolism</keyword>
<proteinExistence type="inferred from homology"/>
<dbReference type="AlphaFoldDB" id="A0A3E2HI45"/>
<evidence type="ECO:0000256" key="13">
    <source>
        <dbReference type="ARBA" id="ARBA00023180"/>
    </source>
</evidence>
<evidence type="ECO:0000313" key="24">
    <source>
        <dbReference type="Proteomes" id="UP000258309"/>
    </source>
</evidence>
<dbReference type="SUPFAM" id="SSF51445">
    <property type="entry name" value="(Trans)glycosidases"/>
    <property type="match status" value="1"/>
</dbReference>
<evidence type="ECO:0000256" key="16">
    <source>
        <dbReference type="ARBA" id="ARBA00023316"/>
    </source>
</evidence>
<dbReference type="GO" id="GO:0005576">
    <property type="term" value="C:extracellular region"/>
    <property type="evidence" value="ECO:0007669"/>
    <property type="project" value="TreeGrafter"/>
</dbReference>
<evidence type="ECO:0000256" key="18">
    <source>
        <dbReference type="ARBA" id="ARBA00025152"/>
    </source>
</evidence>
<dbReference type="Proteomes" id="UP000258309">
    <property type="component" value="Unassembled WGS sequence"/>
</dbReference>